<protein>
    <submittedName>
        <fullName evidence="1">Uncharacterized protein</fullName>
    </submittedName>
</protein>
<dbReference type="EMBL" id="NPHW01002225">
    <property type="protein sequence ID" value="OXV11928.1"/>
    <property type="molecule type" value="Genomic_DNA"/>
</dbReference>
<organism evidence="1 2">
    <name type="scientific">Elaphomyces granulatus</name>
    <dbReference type="NCBI Taxonomy" id="519963"/>
    <lineage>
        <taxon>Eukaryota</taxon>
        <taxon>Fungi</taxon>
        <taxon>Dikarya</taxon>
        <taxon>Ascomycota</taxon>
        <taxon>Pezizomycotina</taxon>
        <taxon>Eurotiomycetes</taxon>
        <taxon>Eurotiomycetidae</taxon>
        <taxon>Eurotiales</taxon>
        <taxon>Elaphomycetaceae</taxon>
        <taxon>Elaphomyces</taxon>
    </lineage>
</organism>
<sequence length="55" mass="6512">MLKTSSQYSPPRMLDRLHRDDLDLFEARAIVFSKMGQHRQALEIYVFKFKDPVKG</sequence>
<comment type="caution">
    <text evidence="1">The sequence shown here is derived from an EMBL/GenBank/DDBJ whole genome shotgun (WGS) entry which is preliminary data.</text>
</comment>
<dbReference type="GO" id="GO:0034058">
    <property type="term" value="P:endosomal vesicle fusion"/>
    <property type="evidence" value="ECO:0007669"/>
    <property type="project" value="TreeGrafter"/>
</dbReference>
<dbReference type="GO" id="GO:0000329">
    <property type="term" value="C:fungal-type vacuole membrane"/>
    <property type="evidence" value="ECO:0007669"/>
    <property type="project" value="TreeGrafter"/>
</dbReference>
<evidence type="ECO:0000313" key="1">
    <source>
        <dbReference type="EMBL" id="OXV11928.1"/>
    </source>
</evidence>
<gene>
    <name evidence="1" type="ORF">Egran_00311</name>
</gene>
<keyword evidence="2" id="KW-1185">Reference proteome</keyword>
<reference evidence="1 2" key="1">
    <citation type="journal article" date="2015" name="Environ. Microbiol.">
        <title>Metagenome sequence of Elaphomyces granulatus from sporocarp tissue reveals Ascomycota ectomycorrhizal fingerprints of genome expansion and a Proteobacteria-rich microbiome.</title>
        <authorList>
            <person name="Quandt C.A."/>
            <person name="Kohler A."/>
            <person name="Hesse C.N."/>
            <person name="Sharpton T.J."/>
            <person name="Martin F."/>
            <person name="Spatafora J.W."/>
        </authorList>
    </citation>
    <scope>NUCLEOTIDE SEQUENCE [LARGE SCALE GENOMIC DNA]</scope>
    <source>
        <strain evidence="1 2">OSC145934</strain>
    </source>
</reference>
<dbReference type="OrthoDB" id="5325112at2759"/>
<proteinExistence type="predicted"/>
<evidence type="ECO:0000313" key="2">
    <source>
        <dbReference type="Proteomes" id="UP000243515"/>
    </source>
</evidence>
<dbReference type="Proteomes" id="UP000243515">
    <property type="component" value="Unassembled WGS sequence"/>
</dbReference>
<name>A0A232M6H0_9EURO</name>
<dbReference type="PANTHER" id="PTHR12894">
    <property type="entry name" value="CNH DOMAIN CONTAINING"/>
    <property type="match status" value="1"/>
</dbReference>
<accession>A0A232M6H0</accession>
<dbReference type="AlphaFoldDB" id="A0A232M6H0"/>
<dbReference type="PANTHER" id="PTHR12894:SF49">
    <property type="entry name" value="VAM6_VPS39-LIKE PROTEIN"/>
    <property type="match status" value="1"/>
</dbReference>
<dbReference type="InterPro" id="IPR032914">
    <property type="entry name" value="Vam6/VPS39/TRAP1"/>
</dbReference>
<dbReference type="GO" id="GO:0006914">
    <property type="term" value="P:autophagy"/>
    <property type="evidence" value="ECO:0007669"/>
    <property type="project" value="TreeGrafter"/>
</dbReference>